<dbReference type="RefSeq" id="XP_001591384.1">
    <property type="nucleotide sequence ID" value="XM_001591334.1"/>
</dbReference>
<dbReference type="KEGG" id="ssl:SS1G_08010"/>
<evidence type="ECO:0000313" key="3">
    <source>
        <dbReference type="Proteomes" id="UP000001312"/>
    </source>
</evidence>
<feature type="transmembrane region" description="Helical" evidence="1">
    <location>
        <begin position="133"/>
        <end position="150"/>
    </location>
</feature>
<dbReference type="AlphaFoldDB" id="A7ERQ6"/>
<reference evidence="3" key="1">
    <citation type="journal article" date="2011" name="PLoS Genet.">
        <title>Genomic analysis of the necrotrophic fungal pathogens Sclerotinia sclerotiorum and Botrytis cinerea.</title>
        <authorList>
            <person name="Amselem J."/>
            <person name="Cuomo C.A."/>
            <person name="van Kan J.A."/>
            <person name="Viaud M."/>
            <person name="Benito E.P."/>
            <person name="Couloux A."/>
            <person name="Coutinho P.M."/>
            <person name="de Vries R.P."/>
            <person name="Dyer P.S."/>
            <person name="Fillinger S."/>
            <person name="Fournier E."/>
            <person name="Gout L."/>
            <person name="Hahn M."/>
            <person name="Kohn L."/>
            <person name="Lapalu N."/>
            <person name="Plummer K.M."/>
            <person name="Pradier J.M."/>
            <person name="Quevillon E."/>
            <person name="Sharon A."/>
            <person name="Simon A."/>
            <person name="ten Have A."/>
            <person name="Tudzynski B."/>
            <person name="Tudzynski P."/>
            <person name="Wincker P."/>
            <person name="Andrew M."/>
            <person name="Anthouard V."/>
            <person name="Beever R.E."/>
            <person name="Beffa R."/>
            <person name="Benoit I."/>
            <person name="Bouzid O."/>
            <person name="Brault B."/>
            <person name="Chen Z."/>
            <person name="Choquer M."/>
            <person name="Collemare J."/>
            <person name="Cotton P."/>
            <person name="Danchin E.G."/>
            <person name="Da Silva C."/>
            <person name="Gautier A."/>
            <person name="Giraud C."/>
            <person name="Giraud T."/>
            <person name="Gonzalez C."/>
            <person name="Grossetete S."/>
            <person name="Guldener U."/>
            <person name="Henrissat B."/>
            <person name="Howlett B.J."/>
            <person name="Kodira C."/>
            <person name="Kretschmer M."/>
            <person name="Lappartient A."/>
            <person name="Leroch M."/>
            <person name="Levis C."/>
            <person name="Mauceli E."/>
            <person name="Neuveglise C."/>
            <person name="Oeser B."/>
            <person name="Pearson M."/>
            <person name="Poulain J."/>
            <person name="Poussereau N."/>
            <person name="Quesneville H."/>
            <person name="Rascle C."/>
            <person name="Schumacher J."/>
            <person name="Segurens B."/>
            <person name="Sexton A."/>
            <person name="Silva E."/>
            <person name="Sirven C."/>
            <person name="Soanes D.M."/>
            <person name="Talbot N.J."/>
            <person name="Templeton M."/>
            <person name="Yandava C."/>
            <person name="Yarden O."/>
            <person name="Zeng Q."/>
            <person name="Rollins J.A."/>
            <person name="Lebrun M.H."/>
            <person name="Dickman M."/>
        </authorList>
    </citation>
    <scope>NUCLEOTIDE SEQUENCE [LARGE SCALE GENOMIC DNA]</scope>
    <source>
        <strain evidence="3">ATCC 18683 / 1980 / Ss-1</strain>
    </source>
</reference>
<evidence type="ECO:0000313" key="2">
    <source>
        <dbReference type="EMBL" id="EDN92148.1"/>
    </source>
</evidence>
<dbReference type="Proteomes" id="UP000001312">
    <property type="component" value="Unassembled WGS sequence"/>
</dbReference>
<gene>
    <name evidence="2" type="ORF">SS1G_08010</name>
</gene>
<name>A7ERQ6_SCLS1</name>
<protein>
    <submittedName>
        <fullName evidence="2">Uncharacterized protein</fullName>
    </submittedName>
</protein>
<evidence type="ECO:0000256" key="1">
    <source>
        <dbReference type="SAM" id="Phobius"/>
    </source>
</evidence>
<keyword evidence="3" id="KW-1185">Reference proteome</keyword>
<proteinExistence type="predicted"/>
<dbReference type="EMBL" id="CH476630">
    <property type="protein sequence ID" value="EDN92148.1"/>
    <property type="molecule type" value="Genomic_DNA"/>
</dbReference>
<accession>A7ERQ6</accession>
<keyword evidence="1" id="KW-0472">Membrane</keyword>
<dbReference type="GeneID" id="5487349"/>
<dbReference type="InParanoid" id="A7ERQ6"/>
<organism evidence="2 3">
    <name type="scientific">Sclerotinia sclerotiorum (strain ATCC 18683 / 1980 / Ss-1)</name>
    <name type="common">White mold</name>
    <name type="synonym">Whetzelinia sclerotiorum</name>
    <dbReference type="NCBI Taxonomy" id="665079"/>
    <lineage>
        <taxon>Eukaryota</taxon>
        <taxon>Fungi</taxon>
        <taxon>Dikarya</taxon>
        <taxon>Ascomycota</taxon>
        <taxon>Pezizomycotina</taxon>
        <taxon>Leotiomycetes</taxon>
        <taxon>Helotiales</taxon>
        <taxon>Sclerotiniaceae</taxon>
        <taxon>Sclerotinia</taxon>
    </lineage>
</organism>
<keyword evidence="1" id="KW-0812">Transmembrane</keyword>
<keyword evidence="1" id="KW-1133">Transmembrane helix</keyword>
<sequence length="174" mass="19602">MEHFCDVCHRRRSWRYHLQHPITSGTSPTSSICTRCSKNRSREPPFHKLKASIESPALHPSSHPPQSSLPSSSVIYERLKKRRNLNIPNPGPRTIFFRNRLKVRWLYYADTGLLDAMSFMGLCALIQAALIQAALIQAALIQAALIQGWTKGKRSNTPGRARVSITALIYAVLI</sequence>